<evidence type="ECO:0000256" key="11">
    <source>
        <dbReference type="ARBA" id="ARBA00049047"/>
    </source>
</evidence>
<dbReference type="FunFam" id="3.40.50.1100:FF:000001">
    <property type="entry name" value="Tryptophan synthase beta chain"/>
    <property type="match status" value="1"/>
</dbReference>
<dbReference type="STRING" id="1763538.LPB68_03490"/>
<evidence type="ECO:0000256" key="1">
    <source>
        <dbReference type="ARBA" id="ARBA00001933"/>
    </source>
</evidence>
<keyword evidence="9 12" id="KW-0057">Aromatic amino acid biosynthesis</keyword>
<evidence type="ECO:0000256" key="10">
    <source>
        <dbReference type="ARBA" id="ARBA00023239"/>
    </source>
</evidence>
<keyword evidence="6 12" id="KW-0028">Amino-acid biosynthesis</keyword>
<comment type="caution">
    <text evidence="14">The sequence shown here is derived from an EMBL/GenBank/DDBJ whole genome shotgun (WGS) entry which is preliminary data.</text>
</comment>
<dbReference type="InterPro" id="IPR023026">
    <property type="entry name" value="Trp_synth_beta/beta-like"/>
</dbReference>
<comment type="subunit">
    <text evidence="5 12">Tetramer of two alpha and two beta chains.</text>
</comment>
<dbReference type="PROSITE" id="PS00168">
    <property type="entry name" value="TRP_SYNTHASE_BETA"/>
    <property type="match status" value="1"/>
</dbReference>
<dbReference type="UniPathway" id="UPA00035">
    <property type="reaction ID" value="UER00044"/>
</dbReference>
<dbReference type="SUPFAM" id="SSF53686">
    <property type="entry name" value="Tryptophan synthase beta subunit-like PLP-dependent enzymes"/>
    <property type="match status" value="1"/>
</dbReference>
<keyword evidence="7 12" id="KW-0822">Tryptophan biosynthesis</keyword>
<evidence type="ECO:0000256" key="6">
    <source>
        <dbReference type="ARBA" id="ARBA00022605"/>
    </source>
</evidence>
<dbReference type="Pfam" id="PF00291">
    <property type="entry name" value="PALP"/>
    <property type="match status" value="1"/>
</dbReference>
<dbReference type="KEGG" id="pcx:LPB68_03490"/>
<sequence>MMQVPDQNGRFGKFGGRFVPETLMNALIELEDAYKQNAADASFQEEIDYLLKQYSGRETPLYFAERLSQHLGEAKIYLKREDLNHTGAHKINNAIAQGILAKRMGKKKVIAETGAGQHGVATATVAALLGMECKVFMGEDDTKRQALNVFRMKLLGAEVIPVTSGSRTLKDAGNEALRYWVSNVEDTFYILGSAVGPHPYPMMVRNFQRIIGDETRRQILECEGRLPNVLVAAVGGGSNAIGMFYPFIEDKDVAMIGVEAAGKGVDTEFHAATMSKGTHGVFQGSMSYLLQDQHGQVQEAHSISAGLDYPGVGPEHSYLKDIERVKYVPITDQEALDALQLLCRTEGIIPALESAHAVAQVIKFAPTLTKDDIIVICLSGRGDKDVESIMAYTGGEQS</sequence>
<dbReference type="Gene3D" id="3.40.50.1100">
    <property type="match status" value="2"/>
</dbReference>
<evidence type="ECO:0000256" key="5">
    <source>
        <dbReference type="ARBA" id="ARBA00011270"/>
    </source>
</evidence>
<comment type="similarity">
    <text evidence="4 12">Belongs to the TrpB family.</text>
</comment>
<feature type="domain" description="Tryptophan synthase beta chain-like PALP" evidence="13">
    <location>
        <begin position="56"/>
        <end position="380"/>
    </location>
</feature>
<keyword evidence="15" id="KW-1185">Reference proteome</keyword>
<evidence type="ECO:0000256" key="12">
    <source>
        <dbReference type="HAMAP-Rule" id="MF_00133"/>
    </source>
</evidence>
<name>A0A167DK95_9BACL</name>
<gene>
    <name evidence="12" type="primary">trpB</name>
    <name evidence="14" type="ORF">PNBC_10470</name>
</gene>
<proteinExistence type="inferred from homology"/>
<dbReference type="RefSeq" id="WP_068657829.1">
    <property type="nucleotide sequence ID" value="NZ_CP017770.1"/>
</dbReference>
<feature type="modified residue" description="N6-(pyridoxal phosphate)lysine" evidence="12">
    <location>
        <position position="90"/>
    </location>
</feature>
<dbReference type="InterPro" id="IPR006653">
    <property type="entry name" value="Trp_synth_b_CS"/>
</dbReference>
<keyword evidence="8 12" id="KW-0663">Pyridoxal phosphate</keyword>
<evidence type="ECO:0000313" key="14">
    <source>
        <dbReference type="EMBL" id="OAB74481.1"/>
    </source>
</evidence>
<dbReference type="GO" id="GO:0004834">
    <property type="term" value="F:tryptophan synthase activity"/>
    <property type="evidence" value="ECO:0007669"/>
    <property type="project" value="UniProtKB-UniRule"/>
</dbReference>
<dbReference type="PIRSF" id="PIRSF001413">
    <property type="entry name" value="Trp_syn_beta"/>
    <property type="match status" value="1"/>
</dbReference>
<organism evidence="14 15">
    <name type="scientific">Paenibacillus crassostreae</name>
    <dbReference type="NCBI Taxonomy" id="1763538"/>
    <lineage>
        <taxon>Bacteria</taxon>
        <taxon>Bacillati</taxon>
        <taxon>Bacillota</taxon>
        <taxon>Bacilli</taxon>
        <taxon>Bacillales</taxon>
        <taxon>Paenibacillaceae</taxon>
        <taxon>Paenibacillus</taxon>
    </lineage>
</organism>
<comment type="cofactor">
    <cofactor evidence="1 12">
        <name>pyridoxal 5'-phosphate</name>
        <dbReference type="ChEBI" id="CHEBI:597326"/>
    </cofactor>
</comment>
<dbReference type="FunFam" id="3.40.50.1100:FF:000004">
    <property type="entry name" value="Tryptophan synthase beta chain"/>
    <property type="match status" value="1"/>
</dbReference>
<comment type="function">
    <text evidence="2 12">The beta subunit is responsible for the synthesis of L-tryptophan from indole and L-serine.</text>
</comment>
<evidence type="ECO:0000256" key="9">
    <source>
        <dbReference type="ARBA" id="ARBA00023141"/>
    </source>
</evidence>
<dbReference type="PANTHER" id="PTHR48077:SF3">
    <property type="entry name" value="TRYPTOPHAN SYNTHASE"/>
    <property type="match status" value="1"/>
</dbReference>
<evidence type="ECO:0000256" key="7">
    <source>
        <dbReference type="ARBA" id="ARBA00022822"/>
    </source>
</evidence>
<evidence type="ECO:0000256" key="3">
    <source>
        <dbReference type="ARBA" id="ARBA00004733"/>
    </source>
</evidence>
<dbReference type="InterPro" id="IPR036052">
    <property type="entry name" value="TrpB-like_PALP_sf"/>
</dbReference>
<comment type="pathway">
    <text evidence="3 12">Amino-acid biosynthesis; L-tryptophan biosynthesis; L-tryptophan from chorismate: step 5/5.</text>
</comment>
<evidence type="ECO:0000256" key="2">
    <source>
        <dbReference type="ARBA" id="ARBA00002786"/>
    </source>
</evidence>
<dbReference type="GO" id="GO:0005737">
    <property type="term" value="C:cytoplasm"/>
    <property type="evidence" value="ECO:0007669"/>
    <property type="project" value="TreeGrafter"/>
</dbReference>
<dbReference type="InterPro" id="IPR001926">
    <property type="entry name" value="TrpB-like_PALP"/>
</dbReference>
<accession>A0A167DK95</accession>
<dbReference type="EMBL" id="LSFN01000014">
    <property type="protein sequence ID" value="OAB74481.1"/>
    <property type="molecule type" value="Genomic_DNA"/>
</dbReference>
<dbReference type="PANTHER" id="PTHR48077">
    <property type="entry name" value="TRYPTOPHAN SYNTHASE-RELATED"/>
    <property type="match status" value="1"/>
</dbReference>
<evidence type="ECO:0000259" key="13">
    <source>
        <dbReference type="Pfam" id="PF00291"/>
    </source>
</evidence>
<evidence type="ECO:0000256" key="8">
    <source>
        <dbReference type="ARBA" id="ARBA00022898"/>
    </source>
</evidence>
<evidence type="ECO:0000256" key="4">
    <source>
        <dbReference type="ARBA" id="ARBA00009982"/>
    </source>
</evidence>
<dbReference type="OrthoDB" id="9766131at2"/>
<dbReference type="Proteomes" id="UP000077134">
    <property type="component" value="Unassembled WGS sequence"/>
</dbReference>
<dbReference type="AlphaFoldDB" id="A0A167DK95"/>
<dbReference type="EC" id="4.2.1.20" evidence="12"/>
<reference evidence="14 15" key="1">
    <citation type="submission" date="2016-02" db="EMBL/GenBank/DDBJ databases">
        <title>Paenibacillus sp. LPB0068, isolated from Crassostrea gigas.</title>
        <authorList>
            <person name="Shin S.-K."/>
            <person name="Yi H."/>
        </authorList>
    </citation>
    <scope>NUCLEOTIDE SEQUENCE [LARGE SCALE GENOMIC DNA]</scope>
    <source>
        <strain evidence="14 15">LPB0068</strain>
    </source>
</reference>
<dbReference type="HAMAP" id="MF_00133">
    <property type="entry name" value="Trp_synth_beta"/>
    <property type="match status" value="1"/>
</dbReference>
<dbReference type="CDD" id="cd06446">
    <property type="entry name" value="Trp-synth_B"/>
    <property type="match status" value="1"/>
</dbReference>
<dbReference type="InterPro" id="IPR006654">
    <property type="entry name" value="Trp_synth_beta"/>
</dbReference>
<dbReference type="NCBIfam" id="TIGR00263">
    <property type="entry name" value="trpB"/>
    <property type="match status" value="1"/>
</dbReference>
<protein>
    <recommendedName>
        <fullName evidence="12">Tryptophan synthase beta chain</fullName>
        <ecNumber evidence="12">4.2.1.20</ecNumber>
    </recommendedName>
</protein>
<comment type="catalytic activity">
    <reaction evidence="11 12">
        <text>(1S,2R)-1-C-(indol-3-yl)glycerol 3-phosphate + L-serine = D-glyceraldehyde 3-phosphate + L-tryptophan + H2O</text>
        <dbReference type="Rhea" id="RHEA:10532"/>
        <dbReference type="ChEBI" id="CHEBI:15377"/>
        <dbReference type="ChEBI" id="CHEBI:33384"/>
        <dbReference type="ChEBI" id="CHEBI:57912"/>
        <dbReference type="ChEBI" id="CHEBI:58866"/>
        <dbReference type="ChEBI" id="CHEBI:59776"/>
        <dbReference type="EC" id="4.2.1.20"/>
    </reaction>
</comment>
<evidence type="ECO:0000313" key="15">
    <source>
        <dbReference type="Proteomes" id="UP000077134"/>
    </source>
</evidence>
<keyword evidence="10 12" id="KW-0456">Lyase</keyword>